<dbReference type="InterPro" id="IPR000835">
    <property type="entry name" value="HTH_MarR-typ"/>
</dbReference>
<accession>A0A7L5JS18</accession>
<evidence type="ECO:0000256" key="2">
    <source>
        <dbReference type="ARBA" id="ARBA00023163"/>
    </source>
</evidence>
<dbReference type="SUPFAM" id="SSF46785">
    <property type="entry name" value="Winged helix' DNA-binding domain"/>
    <property type="match status" value="1"/>
</dbReference>
<sequence length="161" mass="18468">MNTNNKSKSPKIKSYGPKIDKSMKTVVRIDRVFHLVNNLTENYLSKNNLTFNQFKVLEVLYHLGDLTTGSITKLTSSTPGNTTVVIKNLKRDNLITSIKDPKDSRASILSITENGKNIIEKVFPDHAKNLYDFMDVLNDEEMNTLYDLLNKIYNKNKKEKQ</sequence>
<dbReference type="PANTHER" id="PTHR33164">
    <property type="entry name" value="TRANSCRIPTIONAL REGULATOR, MARR FAMILY"/>
    <property type="match status" value="1"/>
</dbReference>
<keyword evidence="2" id="KW-0804">Transcription</keyword>
<proteinExistence type="predicted"/>
<gene>
    <name evidence="4" type="ORF">ACBT_2126</name>
</gene>
<dbReference type="AlphaFoldDB" id="A0A7L5JS18"/>
<evidence type="ECO:0000259" key="3">
    <source>
        <dbReference type="PROSITE" id="PS50995"/>
    </source>
</evidence>
<feature type="domain" description="HTH marR-type" evidence="3">
    <location>
        <begin position="19"/>
        <end position="154"/>
    </location>
</feature>
<dbReference type="EMBL" id="CP054051">
    <property type="protein sequence ID" value="QKJ28011.1"/>
    <property type="molecule type" value="Genomic_DNA"/>
</dbReference>
<dbReference type="RefSeq" id="WP_024774442.1">
    <property type="nucleotide sequence ID" value="NZ_CP054051.1"/>
</dbReference>
<dbReference type="Gene3D" id="1.10.10.10">
    <property type="entry name" value="Winged helix-like DNA-binding domain superfamily/Winged helix DNA-binding domain"/>
    <property type="match status" value="1"/>
</dbReference>
<protein>
    <submittedName>
        <fullName evidence="4">Transcriptional regulator, MarR family</fullName>
    </submittedName>
</protein>
<dbReference type="PROSITE" id="PS50995">
    <property type="entry name" value="HTH_MARR_2"/>
    <property type="match status" value="1"/>
</dbReference>
<dbReference type="GO" id="GO:0006950">
    <property type="term" value="P:response to stress"/>
    <property type="evidence" value="ECO:0007669"/>
    <property type="project" value="TreeGrafter"/>
</dbReference>
<reference evidence="4 5" key="1">
    <citation type="submission" date="2020-05" db="EMBL/GenBank/DDBJ databases">
        <title>Complete genome sequencing of Campylobacter and Arcobacter type strains.</title>
        <authorList>
            <person name="Miller W.G."/>
            <person name="Yee E."/>
        </authorList>
    </citation>
    <scope>NUCLEOTIDE SEQUENCE [LARGE SCALE GENOMIC DNA]</scope>
    <source>
        <strain evidence="4 5">LMG 21996</strain>
    </source>
</reference>
<dbReference type="InterPro" id="IPR039422">
    <property type="entry name" value="MarR/SlyA-like"/>
</dbReference>
<dbReference type="InterPro" id="IPR036388">
    <property type="entry name" value="WH-like_DNA-bd_sf"/>
</dbReference>
<evidence type="ECO:0000256" key="1">
    <source>
        <dbReference type="ARBA" id="ARBA00023015"/>
    </source>
</evidence>
<evidence type="ECO:0000313" key="4">
    <source>
        <dbReference type="EMBL" id="QKJ28011.1"/>
    </source>
</evidence>
<dbReference type="InterPro" id="IPR036390">
    <property type="entry name" value="WH_DNA-bd_sf"/>
</dbReference>
<dbReference type="GO" id="GO:0003700">
    <property type="term" value="F:DNA-binding transcription factor activity"/>
    <property type="evidence" value="ECO:0007669"/>
    <property type="project" value="InterPro"/>
</dbReference>
<organism evidence="4 5">
    <name type="scientific">Aliarcobacter cibarius</name>
    <dbReference type="NCBI Taxonomy" id="255507"/>
    <lineage>
        <taxon>Bacteria</taxon>
        <taxon>Pseudomonadati</taxon>
        <taxon>Campylobacterota</taxon>
        <taxon>Epsilonproteobacteria</taxon>
        <taxon>Campylobacterales</taxon>
        <taxon>Arcobacteraceae</taxon>
        <taxon>Aliarcobacter</taxon>
    </lineage>
</organism>
<name>A0A7L5JS18_9BACT</name>
<keyword evidence="1" id="KW-0805">Transcription regulation</keyword>
<dbReference type="Proteomes" id="UP000509513">
    <property type="component" value="Chromosome"/>
</dbReference>
<dbReference type="PANTHER" id="PTHR33164:SF56">
    <property type="entry name" value="HTH-TYPE TRANSCRIPTIONAL REGULATOR MHQR"/>
    <property type="match status" value="1"/>
</dbReference>
<dbReference type="KEGG" id="acib:ACBT_2126"/>
<dbReference type="OrthoDB" id="9799747at2"/>
<dbReference type="SMART" id="SM00347">
    <property type="entry name" value="HTH_MARR"/>
    <property type="match status" value="1"/>
</dbReference>
<evidence type="ECO:0000313" key="5">
    <source>
        <dbReference type="Proteomes" id="UP000509513"/>
    </source>
</evidence>
<dbReference type="Pfam" id="PF01047">
    <property type="entry name" value="MarR"/>
    <property type="match status" value="1"/>
</dbReference>